<dbReference type="OrthoDB" id="10261951at2759"/>
<dbReference type="InterPro" id="IPR015421">
    <property type="entry name" value="PyrdxlP-dep_Trfase_major"/>
</dbReference>
<dbReference type="GO" id="GO:0006567">
    <property type="term" value="P:L-threonine catabolic process"/>
    <property type="evidence" value="ECO:0007669"/>
    <property type="project" value="TreeGrafter"/>
</dbReference>
<dbReference type="NCBIfam" id="NF041359">
    <property type="entry name" value="GntG_guanitoxin"/>
    <property type="match status" value="1"/>
</dbReference>
<reference evidence="7 8" key="1">
    <citation type="journal article" date="2020" name="ISME J.">
        <title>Uncovering the hidden diversity of litter-decomposition mechanisms in mushroom-forming fungi.</title>
        <authorList>
            <person name="Floudas D."/>
            <person name="Bentzer J."/>
            <person name="Ahren D."/>
            <person name="Johansson T."/>
            <person name="Persson P."/>
            <person name="Tunlid A."/>
        </authorList>
    </citation>
    <scope>NUCLEOTIDE SEQUENCE [LARGE SCALE GENOMIC DNA]</scope>
    <source>
        <strain evidence="7 8">CBS 101986</strain>
    </source>
</reference>
<dbReference type="Gene3D" id="3.90.1150.10">
    <property type="entry name" value="Aspartate Aminotransferase, domain 1"/>
    <property type="match status" value="1"/>
</dbReference>
<accession>A0A8H5BJE3</accession>
<feature type="domain" description="Aromatic amino acid beta-eliminating lyase/threonine aldolase" evidence="6">
    <location>
        <begin position="35"/>
        <end position="313"/>
    </location>
</feature>
<dbReference type="AlphaFoldDB" id="A0A8H5BJE3"/>
<feature type="modified residue" description="N6-(pyridoxal phosphate)lysine" evidence="5">
    <location>
        <position position="229"/>
    </location>
</feature>
<dbReference type="Proteomes" id="UP000567179">
    <property type="component" value="Unassembled WGS sequence"/>
</dbReference>
<evidence type="ECO:0000256" key="5">
    <source>
        <dbReference type="PIRSR" id="PIRSR017617-1"/>
    </source>
</evidence>
<comment type="similarity">
    <text evidence="2">Belongs to the threonine aldolase family.</text>
</comment>
<gene>
    <name evidence="7" type="ORF">D9619_011211</name>
</gene>
<evidence type="ECO:0000313" key="7">
    <source>
        <dbReference type="EMBL" id="KAF5324276.1"/>
    </source>
</evidence>
<dbReference type="PANTHER" id="PTHR48097:SF9">
    <property type="entry name" value="L-THREONINE ALDOLASE"/>
    <property type="match status" value="1"/>
</dbReference>
<dbReference type="InterPro" id="IPR015422">
    <property type="entry name" value="PyrdxlP-dep_Trfase_small"/>
</dbReference>
<evidence type="ECO:0000259" key="6">
    <source>
        <dbReference type="Pfam" id="PF01212"/>
    </source>
</evidence>
<evidence type="ECO:0000256" key="1">
    <source>
        <dbReference type="ARBA" id="ARBA00001933"/>
    </source>
</evidence>
<comment type="cofactor">
    <cofactor evidence="1">
        <name>pyridoxal 5'-phosphate</name>
        <dbReference type="ChEBI" id="CHEBI:597326"/>
    </cofactor>
</comment>
<name>A0A8H5BJE3_9AGAR</name>
<dbReference type="InterPro" id="IPR015424">
    <property type="entry name" value="PyrdxlP-dep_Trfase"/>
</dbReference>
<dbReference type="InterPro" id="IPR023603">
    <property type="entry name" value="Low_specificity_L-TA-like"/>
</dbReference>
<dbReference type="FunFam" id="3.40.640.10:FF:000030">
    <property type="entry name" value="Low-specificity L-threonine aldolase"/>
    <property type="match status" value="1"/>
</dbReference>
<comment type="caution">
    <text evidence="7">The sequence shown here is derived from an EMBL/GenBank/DDBJ whole genome shotgun (WGS) entry which is preliminary data.</text>
</comment>
<keyword evidence="8" id="KW-1185">Reference proteome</keyword>
<keyword evidence="3" id="KW-0663">Pyridoxal phosphate</keyword>
<keyword evidence="4" id="KW-0456">Lyase</keyword>
<dbReference type="Gene3D" id="3.40.640.10">
    <property type="entry name" value="Type I PLP-dependent aspartate aminotransferase-like (Major domain)"/>
    <property type="match status" value="1"/>
</dbReference>
<sequence>MASFSTIADEIKLDILSKTHALDNAAKRKAIARTFISDTVTVPTEEMFAYAALATLGDDEYTDPSSAALEAHVAKITGKEAGVFLTSGTLSNQIALRSHLRQPPYSVLCDYRAHVYKYEAGGAAFHSGAAMIAVAPTNNHHLTLQDVKDNIIISDDSHFAPTEVIELENTLNGTIFPQQEIIAISEYAHSLDLKLHLDGARIWHVAAETQTPLAELLAPFDSASMCFSKGLGAPIGSMLVGSKAFIAKARGFRTLFGGSMRQTGILAGCAAYALTHNFPKLPSVHALAKKLEVGLEEIGCAITTRAETCMVFYDPAPIGVTLDEIRERGSALPEPLFLGSRGPRMVIHMQTSEAAVDDLLNVVATLAAEKKAAGFVRPGGQNSSS</sequence>
<proteinExistence type="inferred from homology"/>
<evidence type="ECO:0000256" key="3">
    <source>
        <dbReference type="ARBA" id="ARBA00022898"/>
    </source>
</evidence>
<dbReference type="SUPFAM" id="SSF53383">
    <property type="entry name" value="PLP-dependent transferases"/>
    <property type="match status" value="1"/>
</dbReference>
<dbReference type="Pfam" id="PF01212">
    <property type="entry name" value="Beta_elim_lyase"/>
    <property type="match status" value="1"/>
</dbReference>
<dbReference type="PANTHER" id="PTHR48097">
    <property type="entry name" value="L-THREONINE ALDOLASE-RELATED"/>
    <property type="match status" value="1"/>
</dbReference>
<evidence type="ECO:0000256" key="2">
    <source>
        <dbReference type="ARBA" id="ARBA00006966"/>
    </source>
</evidence>
<dbReference type="GO" id="GO:0005829">
    <property type="term" value="C:cytosol"/>
    <property type="evidence" value="ECO:0007669"/>
    <property type="project" value="TreeGrafter"/>
</dbReference>
<dbReference type="EMBL" id="JAACJJ010000016">
    <property type="protein sequence ID" value="KAF5324276.1"/>
    <property type="molecule type" value="Genomic_DNA"/>
</dbReference>
<protein>
    <recommendedName>
        <fullName evidence="6">Aromatic amino acid beta-eliminating lyase/threonine aldolase domain-containing protein</fullName>
    </recommendedName>
</protein>
<dbReference type="InterPro" id="IPR001597">
    <property type="entry name" value="ArAA_b-elim_lyase/Thr_aldolase"/>
</dbReference>
<evidence type="ECO:0000313" key="8">
    <source>
        <dbReference type="Proteomes" id="UP000567179"/>
    </source>
</evidence>
<dbReference type="GO" id="GO:0006545">
    <property type="term" value="P:glycine biosynthetic process"/>
    <property type="evidence" value="ECO:0007669"/>
    <property type="project" value="TreeGrafter"/>
</dbReference>
<dbReference type="PIRSF" id="PIRSF017617">
    <property type="entry name" value="Thr_aldolase"/>
    <property type="match status" value="1"/>
</dbReference>
<evidence type="ECO:0000256" key="4">
    <source>
        <dbReference type="ARBA" id="ARBA00023239"/>
    </source>
</evidence>
<dbReference type="GO" id="GO:0008732">
    <property type="term" value="F:L-allo-threonine aldolase activity"/>
    <property type="evidence" value="ECO:0007669"/>
    <property type="project" value="TreeGrafter"/>
</dbReference>
<organism evidence="7 8">
    <name type="scientific">Psilocybe cf. subviscida</name>
    <dbReference type="NCBI Taxonomy" id="2480587"/>
    <lineage>
        <taxon>Eukaryota</taxon>
        <taxon>Fungi</taxon>
        <taxon>Dikarya</taxon>
        <taxon>Basidiomycota</taxon>
        <taxon>Agaricomycotina</taxon>
        <taxon>Agaricomycetes</taxon>
        <taxon>Agaricomycetidae</taxon>
        <taxon>Agaricales</taxon>
        <taxon>Agaricineae</taxon>
        <taxon>Strophariaceae</taxon>
        <taxon>Psilocybe</taxon>
    </lineage>
</organism>